<dbReference type="NCBIfam" id="TIGR02624">
    <property type="entry name" value="rhamnu_1P_ald"/>
    <property type="match status" value="1"/>
</dbReference>
<dbReference type="InterPro" id="IPR001303">
    <property type="entry name" value="Aldolase_II/adducin_N"/>
</dbReference>
<dbReference type="Pfam" id="PF00596">
    <property type="entry name" value="Aldolase_II"/>
    <property type="match status" value="1"/>
</dbReference>
<protein>
    <recommendedName>
        <fullName evidence="6 7">Rhamnulose-1-phosphate aldolase</fullName>
        <ecNumber evidence="6 7">4.1.2.19</ecNumber>
    </recommendedName>
</protein>
<proteinExistence type="inferred from homology"/>
<feature type="domain" description="Class II aldolase/adducin N-terminal" evidence="8">
    <location>
        <begin position="11"/>
        <end position="237"/>
    </location>
</feature>
<comment type="catalytic activity">
    <reaction evidence="6">
        <text>L-rhamnulose 1-phosphate = (S)-lactaldehyde + dihydroxyacetone phosphate</text>
        <dbReference type="Rhea" id="RHEA:19689"/>
        <dbReference type="ChEBI" id="CHEBI:18041"/>
        <dbReference type="ChEBI" id="CHEBI:57642"/>
        <dbReference type="ChEBI" id="CHEBI:58313"/>
        <dbReference type="EC" id="4.1.2.19"/>
    </reaction>
</comment>
<dbReference type="EC" id="4.1.2.19" evidence="6 7"/>
<evidence type="ECO:0000256" key="5">
    <source>
        <dbReference type="ARBA" id="ARBA00023308"/>
    </source>
</evidence>
<dbReference type="PANTHER" id="PTHR22789">
    <property type="entry name" value="FUCULOSE PHOSPHATE ALDOLASE"/>
    <property type="match status" value="1"/>
</dbReference>
<gene>
    <name evidence="6 9" type="primary">rhaD</name>
    <name evidence="9" type="ORF">INF28_06745</name>
</gene>
<keyword evidence="1 6" id="KW-0963">Cytoplasm</keyword>
<dbReference type="PANTHER" id="PTHR22789:SF0">
    <property type="entry name" value="3-OXO-TETRONATE 4-PHOSPHATE DECARBOXYLASE-RELATED"/>
    <property type="match status" value="1"/>
</dbReference>
<feature type="binding site" evidence="6">
    <location>
        <position position="210"/>
    </location>
    <ligand>
        <name>Zn(2+)</name>
        <dbReference type="ChEBI" id="CHEBI:29105"/>
    </ligand>
</feature>
<feature type="active site" evidence="6">
    <location>
        <position position="116"/>
    </location>
</feature>
<dbReference type="NCBIfam" id="NF002963">
    <property type="entry name" value="PRK03634.1"/>
    <property type="match status" value="1"/>
</dbReference>
<keyword evidence="10" id="KW-1185">Reference proteome</keyword>
<dbReference type="GO" id="GO:0019323">
    <property type="term" value="P:pentose catabolic process"/>
    <property type="evidence" value="ECO:0007669"/>
    <property type="project" value="TreeGrafter"/>
</dbReference>
<comment type="subcellular location">
    <subcellularLocation>
        <location evidence="6">Cytoplasm</location>
    </subcellularLocation>
</comment>
<feature type="binding site" evidence="6">
    <location>
        <position position="139"/>
    </location>
    <ligand>
        <name>Zn(2+)</name>
        <dbReference type="ChEBI" id="CHEBI:29105"/>
    </ligand>
</feature>
<dbReference type="AlphaFoldDB" id="A0A9D5M624"/>
<dbReference type="SMART" id="SM01007">
    <property type="entry name" value="Aldolase_II"/>
    <property type="match status" value="1"/>
</dbReference>
<dbReference type="Proteomes" id="UP000806542">
    <property type="component" value="Unassembled WGS sequence"/>
</dbReference>
<accession>A0A9D5M624</accession>
<evidence type="ECO:0000313" key="9">
    <source>
        <dbReference type="EMBL" id="MBE5040157.1"/>
    </source>
</evidence>
<comment type="similarity">
    <text evidence="6">Belongs to the aldolase class II family. RhaD subfamily.</text>
</comment>
<dbReference type="HAMAP" id="MF_00770">
    <property type="entry name" value="RhaD"/>
    <property type="match status" value="1"/>
</dbReference>
<evidence type="ECO:0000256" key="7">
    <source>
        <dbReference type="NCBIfam" id="TIGR02624"/>
    </source>
</evidence>
<evidence type="ECO:0000256" key="2">
    <source>
        <dbReference type="ARBA" id="ARBA00022723"/>
    </source>
</evidence>
<dbReference type="EMBL" id="JADCKB010000011">
    <property type="protein sequence ID" value="MBE5040157.1"/>
    <property type="molecule type" value="Genomic_DNA"/>
</dbReference>
<keyword evidence="4 6" id="KW-0456">Lyase</keyword>
<evidence type="ECO:0000256" key="4">
    <source>
        <dbReference type="ARBA" id="ARBA00023239"/>
    </source>
</evidence>
<comment type="function">
    <text evidence="6">Catalyzes the reversible cleavage of L-rhamnulose-1-phosphate to dihydroxyacetone phosphate (DHAP) and L-lactaldehyde.</text>
</comment>
<dbReference type="InterPro" id="IPR050197">
    <property type="entry name" value="Aldolase_class_II_sugar_metab"/>
</dbReference>
<keyword evidence="5 6" id="KW-0684">Rhamnose metabolism</keyword>
<comment type="pathway">
    <text evidence="6">Carbohydrate degradation; L-rhamnose degradation; glycerone phosphate from L-rhamnose: step 3/3.</text>
</comment>
<evidence type="ECO:0000256" key="3">
    <source>
        <dbReference type="ARBA" id="ARBA00022833"/>
    </source>
</evidence>
<evidence type="ECO:0000256" key="6">
    <source>
        <dbReference type="HAMAP-Rule" id="MF_00770"/>
    </source>
</evidence>
<evidence type="ECO:0000259" key="8">
    <source>
        <dbReference type="SMART" id="SM01007"/>
    </source>
</evidence>
<evidence type="ECO:0000256" key="1">
    <source>
        <dbReference type="ARBA" id="ARBA00022490"/>
    </source>
</evidence>
<organism evidence="9 10">
    <name type="scientific">Ructibacterium gallinarum</name>
    <dbReference type="NCBI Taxonomy" id="2779355"/>
    <lineage>
        <taxon>Bacteria</taxon>
        <taxon>Bacillati</taxon>
        <taxon>Bacillota</taxon>
        <taxon>Clostridia</taxon>
        <taxon>Eubacteriales</taxon>
        <taxon>Oscillospiraceae</taxon>
        <taxon>Ructibacterium</taxon>
    </lineage>
</organism>
<dbReference type="GO" id="GO:0019301">
    <property type="term" value="P:rhamnose catabolic process"/>
    <property type="evidence" value="ECO:0007669"/>
    <property type="project" value="UniProtKB-UniRule"/>
</dbReference>
<dbReference type="GO" id="GO:0008994">
    <property type="term" value="F:rhamnulose-1-phosphate aldolase activity"/>
    <property type="evidence" value="ECO:0007669"/>
    <property type="project" value="UniProtKB-UniRule"/>
</dbReference>
<dbReference type="GO" id="GO:0005829">
    <property type="term" value="C:cytosol"/>
    <property type="evidence" value="ECO:0007669"/>
    <property type="project" value="TreeGrafter"/>
</dbReference>
<name>A0A9D5M624_9FIRM</name>
<feature type="binding site" evidence="6">
    <location>
        <position position="141"/>
    </location>
    <ligand>
        <name>Zn(2+)</name>
        <dbReference type="ChEBI" id="CHEBI:29105"/>
    </ligand>
</feature>
<dbReference type="RefSeq" id="WP_226392703.1">
    <property type="nucleotide sequence ID" value="NZ_JADCKB010000011.1"/>
</dbReference>
<sequence length="270" mass="31012">MYAVKDARFIQEIQKLAANMYRMGWDERNGGNISYLVPEEEVRYYIDSSAVRRHFSMDFDASPVAGKYFVVTGTTKYFKNIEEYPEVNLGLLRISDDGKGYDLLWGYEDGGRPTSEFPSHLMSHIARLKIDPKHRIVMHTHPINTIAMTFVHELSDRAFTRTLWQMITECIVVFPEGVGVLPWMVCGNTEIGEATAAKMKQYRSVIWAQHGIFGTGQDPDEAFGLIETIEKAAEIYMKIAHLPILQNIKDEELKELAKAFQLDYRKDFLD</sequence>
<dbReference type="SUPFAM" id="SSF53639">
    <property type="entry name" value="AraD/HMP-PK domain-like"/>
    <property type="match status" value="1"/>
</dbReference>
<keyword evidence="2 6" id="KW-0479">Metal-binding</keyword>
<evidence type="ECO:0000313" key="10">
    <source>
        <dbReference type="Proteomes" id="UP000806542"/>
    </source>
</evidence>
<dbReference type="InterPro" id="IPR013447">
    <property type="entry name" value="Rhamnulose-1-P_Aldolase"/>
</dbReference>
<dbReference type="InterPro" id="IPR036409">
    <property type="entry name" value="Aldolase_II/adducin_N_sf"/>
</dbReference>
<comment type="caution">
    <text evidence="9">The sequence shown here is derived from an EMBL/GenBank/DDBJ whole genome shotgun (WGS) entry which is preliminary data.</text>
</comment>
<dbReference type="Gene3D" id="3.40.225.10">
    <property type="entry name" value="Class II aldolase/adducin N-terminal domain"/>
    <property type="match status" value="1"/>
</dbReference>
<comment type="cofactor">
    <cofactor evidence="6">
        <name>Zn(2+)</name>
        <dbReference type="ChEBI" id="CHEBI:29105"/>
    </cofactor>
    <text evidence="6">Binds 1 zinc ion per subunit.</text>
</comment>
<reference evidence="9" key="1">
    <citation type="submission" date="2020-10" db="EMBL/GenBank/DDBJ databases">
        <title>ChiBAC.</title>
        <authorList>
            <person name="Zenner C."/>
            <person name="Hitch T.C.A."/>
            <person name="Clavel T."/>
        </authorList>
    </citation>
    <scope>NUCLEOTIDE SEQUENCE</scope>
    <source>
        <strain evidence="9">DSM 107454</strain>
    </source>
</reference>
<keyword evidence="3 6" id="KW-0862">Zinc</keyword>
<dbReference type="GO" id="GO:0046872">
    <property type="term" value="F:metal ion binding"/>
    <property type="evidence" value="ECO:0007669"/>
    <property type="project" value="UniProtKB-KW"/>
</dbReference>